<gene>
    <name evidence="1" type="ORF">TorRG33x02_008650</name>
</gene>
<sequence length="232" mass="25199">MACRSEVDVEWKIPANYHYGPWLSGALRSGHGKILSHSDRNMTGSSLRVPSTLKDTLHDDAKRNYKSNSVNLVNVIRDVVVDNGGNEILVGRSAKDVVHAEHGGVGLGDSDDACTIVGEDVASQRLRGKVVASKTPTHGIAHLFSDAIVPKELVLTTESSCPPQDVNRKRHKWKKEARKVGYSSICTSNSRITIKRKENVDLDGDIKQRRVMGDLTNSIGSTGVDSIPDGAH</sequence>
<name>A0A2P5G0T5_TREOI</name>
<evidence type="ECO:0000313" key="1">
    <source>
        <dbReference type="EMBL" id="POO03660.1"/>
    </source>
</evidence>
<comment type="caution">
    <text evidence="1">The sequence shown here is derived from an EMBL/GenBank/DDBJ whole genome shotgun (WGS) entry which is preliminary data.</text>
</comment>
<accession>A0A2P5G0T5</accession>
<dbReference type="Proteomes" id="UP000237000">
    <property type="component" value="Unassembled WGS sequence"/>
</dbReference>
<evidence type="ECO:0000313" key="2">
    <source>
        <dbReference type="Proteomes" id="UP000237000"/>
    </source>
</evidence>
<keyword evidence="2" id="KW-1185">Reference proteome</keyword>
<proteinExistence type="predicted"/>
<dbReference type="InParanoid" id="A0A2P5G0T5"/>
<dbReference type="OrthoDB" id="10546640at2759"/>
<reference evidence="2" key="1">
    <citation type="submission" date="2016-06" db="EMBL/GenBank/DDBJ databases">
        <title>Parallel loss of symbiosis genes in relatives of nitrogen-fixing non-legume Parasponia.</title>
        <authorList>
            <person name="Van Velzen R."/>
            <person name="Holmer R."/>
            <person name="Bu F."/>
            <person name="Rutten L."/>
            <person name="Van Zeijl A."/>
            <person name="Liu W."/>
            <person name="Santuari L."/>
            <person name="Cao Q."/>
            <person name="Sharma T."/>
            <person name="Shen D."/>
            <person name="Roswanjaya Y."/>
            <person name="Wardhani T."/>
            <person name="Kalhor M.S."/>
            <person name="Jansen J."/>
            <person name="Van den Hoogen J."/>
            <person name="Gungor B."/>
            <person name="Hartog M."/>
            <person name="Hontelez J."/>
            <person name="Verver J."/>
            <person name="Yang W.-C."/>
            <person name="Schijlen E."/>
            <person name="Repin R."/>
            <person name="Schilthuizen M."/>
            <person name="Schranz E."/>
            <person name="Heidstra R."/>
            <person name="Miyata K."/>
            <person name="Fedorova E."/>
            <person name="Kohlen W."/>
            <person name="Bisseling T."/>
            <person name="Smit S."/>
            <person name="Geurts R."/>
        </authorList>
    </citation>
    <scope>NUCLEOTIDE SEQUENCE [LARGE SCALE GENOMIC DNA]</scope>
    <source>
        <strain evidence="2">cv. RG33-2</strain>
    </source>
</reference>
<protein>
    <submittedName>
        <fullName evidence="1">Uncharacterized protein</fullName>
    </submittedName>
</protein>
<dbReference type="EMBL" id="JXTC01000002">
    <property type="protein sequence ID" value="POO03660.1"/>
    <property type="molecule type" value="Genomic_DNA"/>
</dbReference>
<organism evidence="1 2">
    <name type="scientific">Trema orientale</name>
    <name type="common">Charcoal tree</name>
    <name type="synonym">Celtis orientalis</name>
    <dbReference type="NCBI Taxonomy" id="63057"/>
    <lineage>
        <taxon>Eukaryota</taxon>
        <taxon>Viridiplantae</taxon>
        <taxon>Streptophyta</taxon>
        <taxon>Embryophyta</taxon>
        <taxon>Tracheophyta</taxon>
        <taxon>Spermatophyta</taxon>
        <taxon>Magnoliopsida</taxon>
        <taxon>eudicotyledons</taxon>
        <taxon>Gunneridae</taxon>
        <taxon>Pentapetalae</taxon>
        <taxon>rosids</taxon>
        <taxon>fabids</taxon>
        <taxon>Rosales</taxon>
        <taxon>Cannabaceae</taxon>
        <taxon>Trema</taxon>
    </lineage>
</organism>
<dbReference type="AlphaFoldDB" id="A0A2P5G0T5"/>